<dbReference type="Proteomes" id="UP000244005">
    <property type="component" value="Unassembled WGS sequence"/>
</dbReference>
<evidence type="ECO:0000313" key="1">
    <source>
        <dbReference type="EMBL" id="PTQ49467.1"/>
    </source>
</evidence>
<sequence length="91" mass="10278">MLNLTPSKQLPIYGSSLSHLQRESSTAYRLRKVESAFTCNVILERPSTINATPSLLTPVCTYEMMPMLAPVLPQKCRIDSIYSTLLVPRMY</sequence>
<accession>A0A2R6XTP4</accession>
<dbReference type="AlphaFoldDB" id="A0A2R6XTP4"/>
<gene>
    <name evidence="1" type="ORF">MARPO_0003s0304</name>
</gene>
<proteinExistence type="predicted"/>
<protein>
    <submittedName>
        <fullName evidence="1">Uncharacterized protein</fullName>
    </submittedName>
</protein>
<evidence type="ECO:0000313" key="2">
    <source>
        <dbReference type="Proteomes" id="UP000244005"/>
    </source>
</evidence>
<reference evidence="2" key="1">
    <citation type="journal article" date="2017" name="Cell">
        <title>Insights into land plant evolution garnered from the Marchantia polymorpha genome.</title>
        <authorList>
            <person name="Bowman J.L."/>
            <person name="Kohchi T."/>
            <person name="Yamato K.T."/>
            <person name="Jenkins J."/>
            <person name="Shu S."/>
            <person name="Ishizaki K."/>
            <person name="Yamaoka S."/>
            <person name="Nishihama R."/>
            <person name="Nakamura Y."/>
            <person name="Berger F."/>
            <person name="Adam C."/>
            <person name="Aki S.S."/>
            <person name="Althoff F."/>
            <person name="Araki T."/>
            <person name="Arteaga-Vazquez M.A."/>
            <person name="Balasubrmanian S."/>
            <person name="Barry K."/>
            <person name="Bauer D."/>
            <person name="Boehm C.R."/>
            <person name="Briginshaw L."/>
            <person name="Caballero-Perez J."/>
            <person name="Catarino B."/>
            <person name="Chen F."/>
            <person name="Chiyoda S."/>
            <person name="Chovatia M."/>
            <person name="Davies K.M."/>
            <person name="Delmans M."/>
            <person name="Demura T."/>
            <person name="Dierschke T."/>
            <person name="Dolan L."/>
            <person name="Dorantes-Acosta A.E."/>
            <person name="Eklund D.M."/>
            <person name="Florent S.N."/>
            <person name="Flores-Sandoval E."/>
            <person name="Fujiyama A."/>
            <person name="Fukuzawa H."/>
            <person name="Galik B."/>
            <person name="Grimanelli D."/>
            <person name="Grimwood J."/>
            <person name="Grossniklaus U."/>
            <person name="Hamada T."/>
            <person name="Haseloff J."/>
            <person name="Hetherington A.J."/>
            <person name="Higo A."/>
            <person name="Hirakawa Y."/>
            <person name="Hundley H.N."/>
            <person name="Ikeda Y."/>
            <person name="Inoue K."/>
            <person name="Inoue S.I."/>
            <person name="Ishida S."/>
            <person name="Jia Q."/>
            <person name="Kakita M."/>
            <person name="Kanazawa T."/>
            <person name="Kawai Y."/>
            <person name="Kawashima T."/>
            <person name="Kennedy M."/>
            <person name="Kinose K."/>
            <person name="Kinoshita T."/>
            <person name="Kohara Y."/>
            <person name="Koide E."/>
            <person name="Komatsu K."/>
            <person name="Kopischke S."/>
            <person name="Kubo M."/>
            <person name="Kyozuka J."/>
            <person name="Lagercrantz U."/>
            <person name="Lin S.S."/>
            <person name="Lindquist E."/>
            <person name="Lipzen A.M."/>
            <person name="Lu C.W."/>
            <person name="De Luna E."/>
            <person name="Martienssen R.A."/>
            <person name="Minamino N."/>
            <person name="Mizutani M."/>
            <person name="Mizutani M."/>
            <person name="Mochizuki N."/>
            <person name="Monte I."/>
            <person name="Mosher R."/>
            <person name="Nagasaki H."/>
            <person name="Nakagami H."/>
            <person name="Naramoto S."/>
            <person name="Nishitani K."/>
            <person name="Ohtani M."/>
            <person name="Okamoto T."/>
            <person name="Okumura M."/>
            <person name="Phillips J."/>
            <person name="Pollak B."/>
            <person name="Reinders A."/>
            <person name="Rovekamp M."/>
            <person name="Sano R."/>
            <person name="Sawa S."/>
            <person name="Schmid M.W."/>
            <person name="Shirakawa M."/>
            <person name="Solano R."/>
            <person name="Spunde A."/>
            <person name="Suetsugu N."/>
            <person name="Sugano S."/>
            <person name="Sugiyama A."/>
            <person name="Sun R."/>
            <person name="Suzuki Y."/>
            <person name="Takenaka M."/>
            <person name="Takezawa D."/>
            <person name="Tomogane H."/>
            <person name="Tsuzuki M."/>
            <person name="Ueda T."/>
            <person name="Umeda M."/>
            <person name="Ward J.M."/>
            <person name="Watanabe Y."/>
            <person name="Yazaki K."/>
            <person name="Yokoyama R."/>
            <person name="Yoshitake Y."/>
            <person name="Yotsui I."/>
            <person name="Zachgo S."/>
            <person name="Schmutz J."/>
        </authorList>
    </citation>
    <scope>NUCLEOTIDE SEQUENCE [LARGE SCALE GENOMIC DNA]</scope>
    <source>
        <strain evidence="2">Tak-1</strain>
    </source>
</reference>
<dbReference type="EMBL" id="KZ772675">
    <property type="protein sequence ID" value="PTQ49467.1"/>
    <property type="molecule type" value="Genomic_DNA"/>
</dbReference>
<keyword evidence="2" id="KW-1185">Reference proteome</keyword>
<name>A0A2R6XTP4_MARPO</name>
<dbReference type="Gramene" id="Mp7g12960.1">
    <property type="protein sequence ID" value="Mp7g12960.1.cds1"/>
    <property type="gene ID" value="Mp7g12960"/>
</dbReference>
<organism evidence="1 2">
    <name type="scientific">Marchantia polymorpha</name>
    <name type="common">Common liverwort</name>
    <name type="synonym">Marchantia aquatica</name>
    <dbReference type="NCBI Taxonomy" id="3197"/>
    <lineage>
        <taxon>Eukaryota</taxon>
        <taxon>Viridiplantae</taxon>
        <taxon>Streptophyta</taxon>
        <taxon>Embryophyta</taxon>
        <taxon>Marchantiophyta</taxon>
        <taxon>Marchantiopsida</taxon>
        <taxon>Marchantiidae</taxon>
        <taxon>Marchantiales</taxon>
        <taxon>Marchantiaceae</taxon>
        <taxon>Marchantia</taxon>
    </lineage>
</organism>